<dbReference type="Proteomes" id="UP000279673">
    <property type="component" value="Unassembled WGS sequence"/>
</dbReference>
<evidence type="ECO:0000256" key="14">
    <source>
        <dbReference type="ARBA" id="ARBA00048202"/>
    </source>
</evidence>
<feature type="domain" description="Alanine dehydrogenase/pyridine nucleotide transhydrogenase N-terminal" evidence="19">
    <location>
        <begin position="4"/>
        <end position="140"/>
    </location>
</feature>
<dbReference type="NCBIfam" id="TIGR00561">
    <property type="entry name" value="pntA"/>
    <property type="match status" value="1"/>
</dbReference>
<evidence type="ECO:0000256" key="3">
    <source>
        <dbReference type="ARBA" id="ARBA00005689"/>
    </source>
</evidence>
<reference evidence="20 21" key="1">
    <citation type="submission" date="2018-10" db="EMBL/GenBank/DDBJ databases">
        <title>Rhodobacter sp . BO-81.</title>
        <authorList>
            <person name="Im W.T."/>
        </authorList>
    </citation>
    <scope>NUCLEOTIDE SEQUENCE [LARGE SCALE GENOMIC DNA]</scope>
    <source>
        <strain evidence="20 21">BO-81</strain>
    </source>
</reference>
<dbReference type="InterPro" id="IPR007886">
    <property type="entry name" value="AlaDH/PNT_N"/>
</dbReference>
<keyword evidence="13 17" id="KW-0472">Membrane</keyword>
<evidence type="ECO:0000313" key="21">
    <source>
        <dbReference type="Proteomes" id="UP000279673"/>
    </source>
</evidence>
<dbReference type="NCBIfam" id="NF006942">
    <property type="entry name" value="PRK09424.1"/>
    <property type="match status" value="1"/>
</dbReference>
<keyword evidence="20" id="KW-0560">Oxidoreductase</keyword>
<dbReference type="PANTHER" id="PTHR10160:SF19">
    <property type="entry name" value="PROTON-TRANSLOCATING NAD(P)(+) TRANSHYDROGENASE"/>
    <property type="match status" value="1"/>
</dbReference>
<evidence type="ECO:0000256" key="5">
    <source>
        <dbReference type="ARBA" id="ARBA00022475"/>
    </source>
</evidence>
<feature type="transmembrane region" description="Helical" evidence="17">
    <location>
        <begin position="417"/>
        <end position="436"/>
    </location>
</feature>
<dbReference type="PIRSF" id="PIRSF000203">
    <property type="entry name" value="NADP_transhydrogenase_alpha"/>
    <property type="match status" value="1"/>
</dbReference>
<dbReference type="InterPro" id="IPR007698">
    <property type="entry name" value="AlaDH/PNT_NAD(H)-bd"/>
</dbReference>
<dbReference type="PANTHER" id="PTHR10160">
    <property type="entry name" value="NAD(P) TRANSHYDROGENASE"/>
    <property type="match status" value="1"/>
</dbReference>
<comment type="subcellular location">
    <subcellularLocation>
        <location evidence="2">Cell inner membrane</location>
        <topology evidence="2">Multi-pass membrane protein</topology>
    </subcellularLocation>
</comment>
<evidence type="ECO:0000256" key="9">
    <source>
        <dbReference type="ARBA" id="ARBA00022857"/>
    </source>
</evidence>
<dbReference type="SMART" id="SM01002">
    <property type="entry name" value="AlaDh_PNT_C"/>
    <property type="match status" value="1"/>
</dbReference>
<dbReference type="InterPro" id="IPR036291">
    <property type="entry name" value="NAD(P)-bd_dom_sf"/>
</dbReference>
<evidence type="ECO:0000256" key="13">
    <source>
        <dbReference type="ARBA" id="ARBA00023136"/>
    </source>
</evidence>
<dbReference type="EC" id="7.1.1.1" evidence="4 16"/>
<keyword evidence="10 16" id="KW-1278">Translocase</keyword>
<keyword evidence="8 16" id="KW-0547">Nucleotide-binding</keyword>
<proteinExistence type="inferred from homology"/>
<keyword evidence="7 17" id="KW-0812">Transmembrane</keyword>
<evidence type="ECO:0000313" key="20">
    <source>
        <dbReference type="EMBL" id="RLL65120.1"/>
    </source>
</evidence>
<keyword evidence="9 16" id="KW-0521">NADP</keyword>
<dbReference type="InterPro" id="IPR026255">
    <property type="entry name" value="NADP_transhyd_a"/>
</dbReference>
<comment type="similarity">
    <text evidence="3 16">Belongs to the AlaDH/PNT family.</text>
</comment>
<evidence type="ECO:0000256" key="16">
    <source>
        <dbReference type="PIRNR" id="PIRNR000203"/>
    </source>
</evidence>
<evidence type="ECO:0000256" key="11">
    <source>
        <dbReference type="ARBA" id="ARBA00022989"/>
    </source>
</evidence>
<dbReference type="GO" id="GO:0050661">
    <property type="term" value="F:NADP binding"/>
    <property type="evidence" value="ECO:0007669"/>
    <property type="project" value="TreeGrafter"/>
</dbReference>
<feature type="transmembrane region" description="Helical" evidence="17">
    <location>
        <begin position="442"/>
        <end position="460"/>
    </location>
</feature>
<dbReference type="InterPro" id="IPR024605">
    <property type="entry name" value="NADP_transhyd_a_C"/>
</dbReference>
<keyword evidence="5" id="KW-1003">Cell membrane</keyword>
<dbReference type="AlphaFoldDB" id="A0A421BPY5"/>
<evidence type="ECO:0000256" key="12">
    <source>
        <dbReference type="ARBA" id="ARBA00023027"/>
    </source>
</evidence>
<dbReference type="GO" id="GO:0005886">
    <property type="term" value="C:plasma membrane"/>
    <property type="evidence" value="ECO:0007669"/>
    <property type="project" value="UniProtKB-SubCell"/>
</dbReference>
<evidence type="ECO:0000256" key="8">
    <source>
        <dbReference type="ARBA" id="ARBA00022741"/>
    </source>
</evidence>
<dbReference type="SMART" id="SM01003">
    <property type="entry name" value="AlaDh_PNT_N"/>
    <property type="match status" value="1"/>
</dbReference>
<evidence type="ECO:0000256" key="7">
    <source>
        <dbReference type="ARBA" id="ARBA00022692"/>
    </source>
</evidence>
<dbReference type="RefSeq" id="WP_121533325.1">
    <property type="nucleotide sequence ID" value="NZ_RCHI01000007.1"/>
</dbReference>
<evidence type="ECO:0000256" key="10">
    <source>
        <dbReference type="ARBA" id="ARBA00022967"/>
    </source>
</evidence>
<feature type="transmembrane region" description="Helical" evidence="17">
    <location>
        <begin position="491"/>
        <end position="514"/>
    </location>
</feature>
<evidence type="ECO:0000256" key="6">
    <source>
        <dbReference type="ARBA" id="ARBA00022519"/>
    </source>
</evidence>
<evidence type="ECO:0000256" key="1">
    <source>
        <dbReference type="ARBA" id="ARBA00003943"/>
    </source>
</evidence>
<dbReference type="Pfam" id="PF05222">
    <property type="entry name" value="AlaDh_PNT_N"/>
    <property type="match status" value="1"/>
</dbReference>
<accession>A0A421BPY5</accession>
<evidence type="ECO:0000256" key="17">
    <source>
        <dbReference type="SAM" id="Phobius"/>
    </source>
</evidence>
<dbReference type="GO" id="GO:0008750">
    <property type="term" value="F:proton-translocating NAD(P)+ transhydrogenase activity"/>
    <property type="evidence" value="ECO:0007669"/>
    <property type="project" value="UniProtKB-EC"/>
</dbReference>
<feature type="transmembrane region" description="Helical" evidence="17">
    <location>
        <begin position="467"/>
        <end position="485"/>
    </location>
</feature>
<sequence>MKIGAPRETFEGESRVAMTPDSALQLQKLGHTCFIEAGAGDAAGFSDEAYRKAGVTVIPTVAELFAEVDFIVKVRPLVTDEEHGWLRKGQTVISFFYPGQHPDRLELAKETGANFIAMDMVPRISRAQKMDALSSMANIAGYRAVMEAANNFGRFFTGQVTAAGKVPPAKVLIVGAGVAGLAAIGTTTALGAITYAFDVRPEVAEQIESMGAEFVYLDFEEKTQDGAAAGGYAAPSSPEFREAQLKKFRELAPDMDIVITTALIPGRDAPKLWLADMVAAMKRGSVVVDLAAERGGNCDLTVPGEKIVSENGVTIIGYNDFPSRMATQASQLYATNIRHMITDLTPGKDGVIVHNMEDDVIRGATVAFEGAVTFPPPPPKIKAIAAHKPKEKAKEPTPEERKAAEKEAFRKATRQQVMLLAIGTALLLLVGSVAPASFMSHFVVFALSCFVGFQVIWNVSHSLHTPLMAVTNAISGIVILGALLQVGSGSWLVVVLAALSVLIATVNIVGGFLVTRRMLAMFQKS</sequence>
<dbReference type="SUPFAM" id="SSF52283">
    <property type="entry name" value="Formate/glycerate dehydrogenase catalytic domain-like"/>
    <property type="match status" value="1"/>
</dbReference>
<comment type="function">
    <text evidence="1 16">The transhydrogenation between NADH and NADP is coupled to respiration and ATP hydrolysis and functions as a proton pump across the membrane.</text>
</comment>
<evidence type="ECO:0000259" key="18">
    <source>
        <dbReference type="SMART" id="SM01002"/>
    </source>
</evidence>
<evidence type="ECO:0000256" key="4">
    <source>
        <dbReference type="ARBA" id="ARBA00012943"/>
    </source>
</evidence>
<dbReference type="SUPFAM" id="SSF51735">
    <property type="entry name" value="NAD(P)-binding Rossmann-fold domains"/>
    <property type="match status" value="1"/>
</dbReference>
<organism evidence="20 21">
    <name type="scientific">Paenirhodobacter hankyongi</name>
    <dbReference type="NCBI Taxonomy" id="2294033"/>
    <lineage>
        <taxon>Bacteria</taxon>
        <taxon>Pseudomonadati</taxon>
        <taxon>Pseudomonadota</taxon>
        <taxon>Alphaproteobacteria</taxon>
        <taxon>Rhodobacterales</taxon>
        <taxon>Rhodobacter group</taxon>
        <taxon>Paenirhodobacter</taxon>
    </lineage>
</organism>
<evidence type="ECO:0000256" key="15">
    <source>
        <dbReference type="ARBA" id="ARBA00071831"/>
    </source>
</evidence>
<gene>
    <name evidence="20" type="ORF">DYS74_09880</name>
</gene>
<feature type="domain" description="Alanine dehydrogenase/pyridine nucleotide transhydrogenase NAD(H)-binding" evidence="18">
    <location>
        <begin position="149"/>
        <end position="317"/>
    </location>
</feature>
<dbReference type="GO" id="GO:0016491">
    <property type="term" value="F:oxidoreductase activity"/>
    <property type="evidence" value="ECO:0007669"/>
    <property type="project" value="UniProtKB-KW"/>
</dbReference>
<protein>
    <recommendedName>
        <fullName evidence="15 16">NAD(P) transhydrogenase subunit alpha</fullName>
        <ecNumber evidence="4 16">7.1.1.1</ecNumber>
    </recommendedName>
</protein>
<evidence type="ECO:0000259" key="19">
    <source>
        <dbReference type="SMART" id="SM01003"/>
    </source>
</evidence>
<comment type="catalytic activity">
    <reaction evidence="14 16">
        <text>NAD(+) + NADPH + H(+)(in) = NADH + NADP(+) + H(+)(out)</text>
        <dbReference type="Rhea" id="RHEA:47992"/>
        <dbReference type="ChEBI" id="CHEBI:15378"/>
        <dbReference type="ChEBI" id="CHEBI:57540"/>
        <dbReference type="ChEBI" id="CHEBI:57783"/>
        <dbReference type="ChEBI" id="CHEBI:57945"/>
        <dbReference type="ChEBI" id="CHEBI:58349"/>
        <dbReference type="EC" id="7.1.1.1"/>
    </reaction>
</comment>
<keyword evidence="6" id="KW-0997">Cell inner membrane</keyword>
<dbReference type="CDD" id="cd05304">
    <property type="entry name" value="Rubrum_tdh"/>
    <property type="match status" value="1"/>
</dbReference>
<dbReference type="GO" id="GO:0006740">
    <property type="term" value="P:NADPH regeneration"/>
    <property type="evidence" value="ECO:0007669"/>
    <property type="project" value="TreeGrafter"/>
</dbReference>
<dbReference type="Pfam" id="PF12769">
    <property type="entry name" value="PNTB_4TM"/>
    <property type="match status" value="1"/>
</dbReference>
<keyword evidence="11 17" id="KW-1133">Transmembrane helix</keyword>
<dbReference type="Pfam" id="PF01262">
    <property type="entry name" value="AlaDh_PNT_C"/>
    <property type="match status" value="1"/>
</dbReference>
<dbReference type="EMBL" id="RCHI01000007">
    <property type="protein sequence ID" value="RLL65120.1"/>
    <property type="molecule type" value="Genomic_DNA"/>
</dbReference>
<dbReference type="FunFam" id="3.40.50.720:FF:000028">
    <property type="entry name" value="NAD(P) transhydrogenase subunit alpha"/>
    <property type="match status" value="1"/>
</dbReference>
<evidence type="ECO:0000256" key="2">
    <source>
        <dbReference type="ARBA" id="ARBA00004429"/>
    </source>
</evidence>
<keyword evidence="21" id="KW-1185">Reference proteome</keyword>
<comment type="caution">
    <text evidence="20">The sequence shown here is derived from an EMBL/GenBank/DDBJ whole genome shotgun (WGS) entry which is preliminary data.</text>
</comment>
<name>A0A421BPY5_9RHOB</name>
<keyword evidence="12 16" id="KW-0520">NAD</keyword>
<dbReference type="Gene3D" id="3.40.50.720">
    <property type="entry name" value="NAD(P)-binding Rossmann-like Domain"/>
    <property type="match status" value="2"/>
</dbReference>